<keyword evidence="2" id="KW-0732">Signal</keyword>
<sequence>MRFGAVKLLLAILCSIPALAQGASDFPSQAVKLIVGYAAGGSADVVARIFAQELSKELGQTVVVENRGGASGVVGAQAVIGAAPDGHILYFVASPTVTLTPAIQRVSFDPLSDFTPIAALVNYVSVLMVNAESPYKTVGDIVEYAKKNPGSVTFGSSGVGSASHIAGEMLAEMAGVQFTHVPYKGNAPALTDLMAGRLTFVFDLTTTAMSNVQSGKLRALAVTSSERNPSFPEVPTMVEAGFKDFTYAAWFGLLGPANMPISMVNKLAEATRKIANKKSFKDRMIQSGYIMTDETTDGLRERMRQEGQMFKDLVARIHLARK</sequence>
<evidence type="ECO:0000256" key="2">
    <source>
        <dbReference type="SAM" id="SignalP"/>
    </source>
</evidence>
<proteinExistence type="inferred from homology"/>
<reference evidence="4" key="1">
    <citation type="submission" date="2017-06" db="EMBL/GenBank/DDBJ databases">
        <title>Herbaspirillum phytohormonus sp. nov., isolated from the root nodule of Robinia pseudoacacia in lead-zinc mine.</title>
        <authorList>
            <person name="Fan M."/>
            <person name="Lin Y."/>
        </authorList>
    </citation>
    <scope>NUCLEOTIDE SEQUENCE [LARGE SCALE GENOMIC DNA]</scope>
    <source>
        <strain evidence="4">SC-089</strain>
    </source>
</reference>
<keyword evidence="4" id="KW-1185">Reference proteome</keyword>
<evidence type="ECO:0000313" key="4">
    <source>
        <dbReference type="Proteomes" id="UP000214603"/>
    </source>
</evidence>
<organism evidence="3 4">
    <name type="scientific">Candidimonas nitroreducens</name>
    <dbReference type="NCBI Taxonomy" id="683354"/>
    <lineage>
        <taxon>Bacteria</taxon>
        <taxon>Pseudomonadati</taxon>
        <taxon>Pseudomonadota</taxon>
        <taxon>Betaproteobacteria</taxon>
        <taxon>Burkholderiales</taxon>
        <taxon>Alcaligenaceae</taxon>
        <taxon>Candidimonas</taxon>
    </lineage>
</organism>
<feature type="chain" id="PRO_5013053311" description="ABC transporter substrate-binding protein" evidence="2">
    <location>
        <begin position="21"/>
        <end position="322"/>
    </location>
</feature>
<evidence type="ECO:0008006" key="5">
    <source>
        <dbReference type="Google" id="ProtNLM"/>
    </source>
</evidence>
<comment type="similarity">
    <text evidence="1">Belongs to the UPF0065 (bug) family.</text>
</comment>
<dbReference type="SUPFAM" id="SSF53850">
    <property type="entry name" value="Periplasmic binding protein-like II"/>
    <property type="match status" value="1"/>
</dbReference>
<dbReference type="OrthoDB" id="8678477at2"/>
<feature type="signal peptide" evidence="2">
    <location>
        <begin position="1"/>
        <end position="20"/>
    </location>
</feature>
<dbReference type="PIRSF" id="PIRSF017082">
    <property type="entry name" value="YflP"/>
    <property type="match status" value="1"/>
</dbReference>
<dbReference type="CDD" id="cd07012">
    <property type="entry name" value="PBP2_Bug_TTT"/>
    <property type="match status" value="1"/>
</dbReference>
<dbReference type="AlphaFoldDB" id="A0A225MG12"/>
<dbReference type="PANTHER" id="PTHR42928">
    <property type="entry name" value="TRICARBOXYLATE-BINDING PROTEIN"/>
    <property type="match status" value="1"/>
</dbReference>
<accession>A0A225MG12</accession>
<dbReference type="EMBL" id="NJIH01000006">
    <property type="protein sequence ID" value="OWT60195.1"/>
    <property type="molecule type" value="Genomic_DNA"/>
</dbReference>
<name>A0A225MG12_9BURK</name>
<dbReference type="Pfam" id="PF03401">
    <property type="entry name" value="TctC"/>
    <property type="match status" value="1"/>
</dbReference>
<dbReference type="InterPro" id="IPR042100">
    <property type="entry name" value="Bug_dom1"/>
</dbReference>
<dbReference type="Gene3D" id="3.40.190.10">
    <property type="entry name" value="Periplasmic binding protein-like II"/>
    <property type="match status" value="1"/>
</dbReference>
<dbReference type="InterPro" id="IPR005064">
    <property type="entry name" value="BUG"/>
</dbReference>
<evidence type="ECO:0000313" key="3">
    <source>
        <dbReference type="EMBL" id="OWT60195.1"/>
    </source>
</evidence>
<evidence type="ECO:0000256" key="1">
    <source>
        <dbReference type="ARBA" id="ARBA00006987"/>
    </source>
</evidence>
<dbReference type="PANTHER" id="PTHR42928:SF5">
    <property type="entry name" value="BLR1237 PROTEIN"/>
    <property type="match status" value="1"/>
</dbReference>
<protein>
    <recommendedName>
        <fullName evidence="5">ABC transporter substrate-binding protein</fullName>
    </recommendedName>
</protein>
<dbReference type="Gene3D" id="3.40.190.150">
    <property type="entry name" value="Bordetella uptake gene, domain 1"/>
    <property type="match status" value="1"/>
</dbReference>
<comment type="caution">
    <text evidence="3">The sequence shown here is derived from an EMBL/GenBank/DDBJ whole genome shotgun (WGS) entry which is preliminary data.</text>
</comment>
<dbReference type="Proteomes" id="UP000214603">
    <property type="component" value="Unassembled WGS sequence"/>
</dbReference>
<dbReference type="RefSeq" id="WP_088603452.1">
    <property type="nucleotide sequence ID" value="NZ_NJIH01000006.1"/>
</dbReference>
<gene>
    <name evidence="3" type="ORF">CEY11_11050</name>
</gene>